<reference evidence="2" key="1">
    <citation type="journal article" date="2019" name="Int. J. Syst. Evol. Microbiol.">
        <title>The Global Catalogue of Microorganisms (GCM) 10K type strain sequencing project: providing services to taxonomists for standard genome sequencing and annotation.</title>
        <authorList>
            <consortium name="The Broad Institute Genomics Platform"/>
            <consortium name="The Broad Institute Genome Sequencing Center for Infectious Disease"/>
            <person name="Wu L."/>
            <person name="Ma J."/>
        </authorList>
    </citation>
    <scope>NUCLEOTIDE SEQUENCE [LARGE SCALE GENOMIC DNA]</scope>
    <source>
        <strain evidence="2">JCM 17917</strain>
    </source>
</reference>
<organism evidence="1 2">
    <name type="scientific">Nibribacter koreensis</name>
    <dbReference type="NCBI Taxonomy" id="1084519"/>
    <lineage>
        <taxon>Bacteria</taxon>
        <taxon>Pseudomonadati</taxon>
        <taxon>Bacteroidota</taxon>
        <taxon>Cytophagia</taxon>
        <taxon>Cytophagales</taxon>
        <taxon>Hymenobacteraceae</taxon>
        <taxon>Nibribacter</taxon>
    </lineage>
</organism>
<dbReference type="EMBL" id="BAABGX010000001">
    <property type="protein sequence ID" value="GAA4299628.1"/>
    <property type="molecule type" value="Genomic_DNA"/>
</dbReference>
<comment type="caution">
    <text evidence="1">The sequence shown here is derived from an EMBL/GenBank/DDBJ whole genome shotgun (WGS) entry which is preliminary data.</text>
</comment>
<proteinExistence type="predicted"/>
<accession>A0ABP8FBA6</accession>
<keyword evidence="2" id="KW-1185">Reference proteome</keyword>
<gene>
    <name evidence="1" type="ORF">GCM10023183_09100</name>
</gene>
<evidence type="ECO:0000313" key="1">
    <source>
        <dbReference type="EMBL" id="GAA4299628.1"/>
    </source>
</evidence>
<protein>
    <recommendedName>
        <fullName evidence="3">DNA-binding protein</fullName>
    </recommendedName>
</protein>
<dbReference type="RefSeq" id="WP_345162779.1">
    <property type="nucleotide sequence ID" value="NZ_BAABGX010000001.1"/>
</dbReference>
<name>A0ABP8FBA6_9BACT</name>
<dbReference type="Proteomes" id="UP001501844">
    <property type="component" value="Unassembled WGS sequence"/>
</dbReference>
<evidence type="ECO:0000313" key="2">
    <source>
        <dbReference type="Proteomes" id="UP001501844"/>
    </source>
</evidence>
<evidence type="ECO:0008006" key="3">
    <source>
        <dbReference type="Google" id="ProtNLM"/>
    </source>
</evidence>
<sequence length="100" mass="11796">MEVVTQREFREFLLEHRTQMRQVTRDLEFMKSVTVQDVGTEMALRITGISLSSLTRERDRPGTLIKWKKDGKTCLYDIWSLKAYNESRNMEPLPQTMRAA</sequence>